<keyword evidence="4" id="KW-1185">Reference proteome</keyword>
<keyword evidence="2" id="KW-0503">Monooxygenase</keyword>
<accession>A0ABQ4EBC4</accession>
<dbReference type="InterPro" id="IPR002397">
    <property type="entry name" value="Cyt_P450_B"/>
</dbReference>
<dbReference type="InterPro" id="IPR036396">
    <property type="entry name" value="Cyt_P450_sf"/>
</dbReference>
<dbReference type="PANTHER" id="PTHR46696">
    <property type="entry name" value="P450, PUTATIVE (EUROFUNG)-RELATED"/>
    <property type="match status" value="1"/>
</dbReference>
<dbReference type="Gene3D" id="1.10.630.10">
    <property type="entry name" value="Cytochrome P450"/>
    <property type="match status" value="1"/>
</dbReference>
<sequence>MSLADLVGLAPEALRDPGSVYDELRAKGVHFAPEVSAYVVSGHEDVSRVLRDAKRFSSTITVGNPPPSPNDDPNRLRPLLLLSDDPVHATRRSIVNRAFTPSQVRSWEPVVRRIAEQHVDALRGIDPVDLVERIAAPLPVRVISALLGVPADDVDKFRAWSEEITGSLGGHAADPEKRDRVQREFTGYMDALMNRHDGRAGDDVLSTIVAADRAGELTRREAVSFTIELLIAGNITTTHHLASSMKLLAENPGIADRLRAEPALIPRFIEESLRLESPIQGFYRLALEDSVVGGTEIPAGSRLLVLYQAANRDPAAWEQCPHLKLDRPNAAAHLAFGKGPHACIGSSLARLEGVVVVETLLDRVTEITPLTPPDEVPYLASFINHGPTSLPARLVFRPTGEVPA</sequence>
<comment type="similarity">
    <text evidence="1 2">Belongs to the cytochrome P450 family.</text>
</comment>
<keyword evidence="2" id="KW-0479">Metal-binding</keyword>
<keyword evidence="2" id="KW-0560">Oxidoreductase</keyword>
<keyword evidence="2" id="KW-0349">Heme</keyword>
<dbReference type="Pfam" id="PF00067">
    <property type="entry name" value="p450"/>
    <property type="match status" value="1"/>
</dbReference>
<evidence type="ECO:0000256" key="2">
    <source>
        <dbReference type="RuleBase" id="RU000461"/>
    </source>
</evidence>
<reference evidence="3 4" key="1">
    <citation type="submission" date="2021-01" db="EMBL/GenBank/DDBJ databases">
        <title>Whole genome shotgun sequence of Plantactinospora endophytica NBRC 110450.</title>
        <authorList>
            <person name="Komaki H."/>
            <person name="Tamura T."/>
        </authorList>
    </citation>
    <scope>NUCLEOTIDE SEQUENCE [LARGE SCALE GENOMIC DNA]</scope>
    <source>
        <strain evidence="3 4">NBRC 110450</strain>
    </source>
</reference>
<dbReference type="Proteomes" id="UP000646749">
    <property type="component" value="Unassembled WGS sequence"/>
</dbReference>
<dbReference type="RefSeq" id="WP_203870344.1">
    <property type="nucleotide sequence ID" value="NZ_BONW01000041.1"/>
</dbReference>
<dbReference type="InterPro" id="IPR017972">
    <property type="entry name" value="Cyt_P450_CS"/>
</dbReference>
<evidence type="ECO:0000313" key="3">
    <source>
        <dbReference type="EMBL" id="GIG91993.1"/>
    </source>
</evidence>
<evidence type="ECO:0000313" key="4">
    <source>
        <dbReference type="Proteomes" id="UP000646749"/>
    </source>
</evidence>
<dbReference type="SUPFAM" id="SSF48264">
    <property type="entry name" value="Cytochrome P450"/>
    <property type="match status" value="1"/>
</dbReference>
<dbReference type="EMBL" id="BONW01000041">
    <property type="protein sequence ID" value="GIG91993.1"/>
    <property type="molecule type" value="Genomic_DNA"/>
</dbReference>
<evidence type="ECO:0000256" key="1">
    <source>
        <dbReference type="ARBA" id="ARBA00010617"/>
    </source>
</evidence>
<comment type="caution">
    <text evidence="3">The sequence shown here is derived from an EMBL/GenBank/DDBJ whole genome shotgun (WGS) entry which is preliminary data.</text>
</comment>
<name>A0ABQ4EBC4_9ACTN</name>
<dbReference type="PRINTS" id="PR00359">
    <property type="entry name" value="BP450"/>
</dbReference>
<dbReference type="PROSITE" id="PS00086">
    <property type="entry name" value="CYTOCHROME_P450"/>
    <property type="match status" value="1"/>
</dbReference>
<dbReference type="InterPro" id="IPR001128">
    <property type="entry name" value="Cyt_P450"/>
</dbReference>
<dbReference type="PANTHER" id="PTHR46696:SF4">
    <property type="entry name" value="BIOTIN BIOSYNTHESIS CYTOCHROME P450"/>
    <property type="match status" value="1"/>
</dbReference>
<protein>
    <submittedName>
        <fullName evidence="3">Cytochrome P450 YjiB</fullName>
    </submittedName>
</protein>
<proteinExistence type="inferred from homology"/>
<gene>
    <name evidence="3" type="primary">yjiB</name>
    <name evidence="3" type="ORF">Pen02_69290</name>
</gene>
<organism evidence="3 4">
    <name type="scientific">Plantactinospora endophytica</name>
    <dbReference type="NCBI Taxonomy" id="673535"/>
    <lineage>
        <taxon>Bacteria</taxon>
        <taxon>Bacillati</taxon>
        <taxon>Actinomycetota</taxon>
        <taxon>Actinomycetes</taxon>
        <taxon>Micromonosporales</taxon>
        <taxon>Micromonosporaceae</taxon>
        <taxon>Plantactinospora</taxon>
    </lineage>
</organism>
<keyword evidence="2" id="KW-0408">Iron</keyword>